<dbReference type="CDD" id="cd05687">
    <property type="entry name" value="S1_RPS1_repeat_ec1_hs1"/>
    <property type="match status" value="1"/>
</dbReference>
<dbReference type="Gene3D" id="2.40.50.140">
    <property type="entry name" value="Nucleic acid-binding proteins"/>
    <property type="match status" value="6"/>
</dbReference>
<evidence type="ECO:0000256" key="4">
    <source>
        <dbReference type="ARBA" id="ARBA00022980"/>
    </source>
</evidence>
<feature type="domain" description="S1 motif" evidence="7">
    <location>
        <begin position="192"/>
        <end position="260"/>
    </location>
</feature>
<evidence type="ECO:0000259" key="7">
    <source>
        <dbReference type="PROSITE" id="PS50126"/>
    </source>
</evidence>
<comment type="caution">
    <text evidence="8">The sequence shown here is derived from an EMBL/GenBank/DDBJ whole genome shotgun (WGS) entry which is preliminary data.</text>
</comment>
<evidence type="ECO:0000256" key="2">
    <source>
        <dbReference type="ARBA" id="ARBA00022737"/>
    </source>
</evidence>
<feature type="domain" description="S1 motif" evidence="7">
    <location>
        <begin position="105"/>
        <end position="171"/>
    </location>
</feature>
<dbReference type="PRINTS" id="PR00681">
    <property type="entry name" value="RIBOSOMALS1"/>
</dbReference>
<accession>A0ABX0VJA4</accession>
<dbReference type="InterPro" id="IPR050437">
    <property type="entry name" value="Ribos_protein_bS1-like"/>
</dbReference>
<dbReference type="RefSeq" id="WP_121267283.1">
    <property type="nucleotide sequence ID" value="NZ_SOYS01000002.1"/>
</dbReference>
<evidence type="ECO:0000256" key="3">
    <source>
        <dbReference type="ARBA" id="ARBA00022884"/>
    </source>
</evidence>
<gene>
    <name evidence="8" type="primary">rpsA</name>
    <name evidence="8" type="ORF">E2L00_06160</name>
</gene>
<dbReference type="Pfam" id="PF00575">
    <property type="entry name" value="S1"/>
    <property type="match status" value="6"/>
</dbReference>
<organism evidence="8 9">
    <name type="scientific">Cedecea colo</name>
    <dbReference type="NCBI Taxonomy" id="2552946"/>
    <lineage>
        <taxon>Bacteria</taxon>
        <taxon>Pseudomonadati</taxon>
        <taxon>Pseudomonadota</taxon>
        <taxon>Gammaproteobacteria</taxon>
        <taxon>Enterobacterales</taxon>
        <taxon>Enterobacteriaceae</taxon>
        <taxon>Cedecea</taxon>
    </lineage>
</organism>
<dbReference type="NCBIfam" id="TIGR00717">
    <property type="entry name" value="rpsA"/>
    <property type="match status" value="1"/>
</dbReference>
<dbReference type="PANTHER" id="PTHR10724:SF7">
    <property type="entry name" value="SMALL RIBOSOMAL SUBUNIT PROTEIN BS1C"/>
    <property type="match status" value="1"/>
</dbReference>
<keyword evidence="9" id="KW-1185">Reference proteome</keyword>
<keyword evidence="5 6" id="KW-0687">Ribonucleoprotein</keyword>
<protein>
    <recommendedName>
        <fullName evidence="6">30S ribosomal protein S1</fullName>
    </recommendedName>
</protein>
<dbReference type="GO" id="GO:0005840">
    <property type="term" value="C:ribosome"/>
    <property type="evidence" value="ECO:0007669"/>
    <property type="project" value="UniProtKB-KW"/>
</dbReference>
<dbReference type="PIRSF" id="PIRSF002111">
    <property type="entry name" value="RpsA"/>
    <property type="match status" value="1"/>
</dbReference>
<dbReference type="CDD" id="cd05688">
    <property type="entry name" value="S1_RPS1_repeat_ec3"/>
    <property type="match status" value="1"/>
</dbReference>
<keyword evidence="2" id="KW-0677">Repeat</keyword>
<comment type="similarity">
    <text evidence="1 6">Belongs to the bacterial ribosomal protein bS1 family.</text>
</comment>
<keyword evidence="3 6" id="KW-0694">RNA-binding</keyword>
<evidence type="ECO:0000256" key="6">
    <source>
        <dbReference type="PIRNR" id="PIRNR002111"/>
    </source>
</evidence>
<dbReference type="CDD" id="cd05690">
    <property type="entry name" value="S1_RPS1_repeat_ec5"/>
    <property type="match status" value="1"/>
</dbReference>
<name>A0ABX0VJA4_9ENTR</name>
<dbReference type="Proteomes" id="UP000697927">
    <property type="component" value="Unassembled WGS sequence"/>
</dbReference>
<dbReference type="SMART" id="SM00316">
    <property type="entry name" value="S1"/>
    <property type="match status" value="6"/>
</dbReference>
<dbReference type="PROSITE" id="PS50889">
    <property type="entry name" value="S4"/>
    <property type="match status" value="1"/>
</dbReference>
<evidence type="ECO:0000313" key="9">
    <source>
        <dbReference type="Proteomes" id="UP000697927"/>
    </source>
</evidence>
<dbReference type="EMBL" id="SOYS01000002">
    <property type="protein sequence ID" value="NIY47124.1"/>
    <property type="molecule type" value="Genomic_DNA"/>
</dbReference>
<evidence type="ECO:0000256" key="5">
    <source>
        <dbReference type="ARBA" id="ARBA00023274"/>
    </source>
</evidence>
<dbReference type="PROSITE" id="PS50126">
    <property type="entry name" value="S1"/>
    <property type="match status" value="6"/>
</dbReference>
<feature type="domain" description="S1 motif" evidence="7">
    <location>
        <begin position="364"/>
        <end position="434"/>
    </location>
</feature>
<keyword evidence="4 6" id="KW-0689">Ribosomal protein</keyword>
<comment type="function">
    <text evidence="6">Binds mRNA; thus facilitating recognition of the initiation point. It is needed to translate mRNA with a short Shine-Dalgarno (SD) purine-rich sequence.</text>
</comment>
<sequence length="557" mass="61190">MTESFAQLFEESLKTIETRPGSIVRGVVVAIDKDVVLVDAGLKSESAIPAEQFKNAAGELEIQVGDEVDVALDAVEDGFGETLLSREKAKRHEAWITLEKAYEEAETVVGVINGKVKGGFTVELNGIRAFLPGSLVDVRPVRDTLHLEGKELEFKVIKLDQKRNNVVVSRRAVIESENSAERDQLLENLQEGMEVKGIVKNLTDYGAFVDLGGVDGLLHITDMAWKRVKHPSEIVNVGDEITVKVLKFDRERTRVSLGLKQLGEDPWVAIAKRYPEGTRLTGRVTNLTDYGCFVEIEEGVEGLVHVSEMDWTNKNIHPSKVVNVGDVVEVMVLDIDEERRRISLGLKQCKNNPWQQFAETHNKGDRVEGKIKSITDFGIFIGLDGGIDGLVHLSDISWNVAGEEAVREYKKGDEIAAVVLQVDAERERISLGVKQLAEDPFNNYVALNKKGTIVTGKVTAVDAKGATVELADGVEGYLRASEASRDRVEDATLVLNVGDDVEAKFTGVDRKNRVVSLSVRAKDEADEKDAIATVNNKQEEGNFSNAMAEAFKAAKGE</sequence>
<feature type="domain" description="S1 motif" evidence="7">
    <location>
        <begin position="277"/>
        <end position="347"/>
    </location>
</feature>
<evidence type="ECO:0000256" key="1">
    <source>
        <dbReference type="ARBA" id="ARBA00006767"/>
    </source>
</evidence>
<feature type="domain" description="S1 motif" evidence="7">
    <location>
        <begin position="451"/>
        <end position="520"/>
    </location>
</feature>
<evidence type="ECO:0000313" key="8">
    <source>
        <dbReference type="EMBL" id="NIY47124.1"/>
    </source>
</evidence>
<dbReference type="InterPro" id="IPR000110">
    <property type="entry name" value="Ribosomal_bS1"/>
</dbReference>
<dbReference type="NCBIfam" id="NF004952">
    <property type="entry name" value="PRK06299.1-2"/>
    <property type="match status" value="1"/>
</dbReference>
<dbReference type="PANTHER" id="PTHR10724">
    <property type="entry name" value="30S RIBOSOMAL PROTEIN S1"/>
    <property type="match status" value="1"/>
</dbReference>
<dbReference type="SUPFAM" id="SSF50249">
    <property type="entry name" value="Nucleic acid-binding proteins"/>
    <property type="match status" value="6"/>
</dbReference>
<reference evidence="8 9" key="1">
    <citation type="journal article" date="2020" name="Microorganisms">
        <title>Polyphasic Characterisation of Cedecea colo sp. nov., a New Enteric Bacterium Isolated from the Koala Hindgut.</title>
        <authorList>
            <person name="Boath J.M."/>
            <person name="Dakhal S."/>
            <person name="Van T.T.H."/>
            <person name="Moore R.J."/>
            <person name="Dekiwadia C."/>
            <person name="Macreadie I.G."/>
        </authorList>
    </citation>
    <scope>NUCLEOTIDE SEQUENCE [LARGE SCALE GENOMIC DNA]</scope>
    <source>
        <strain evidence="8 9">ZA</strain>
    </source>
</reference>
<dbReference type="InterPro" id="IPR003029">
    <property type="entry name" value="S1_domain"/>
</dbReference>
<dbReference type="InterPro" id="IPR012340">
    <property type="entry name" value="NA-bd_OB-fold"/>
</dbReference>
<dbReference type="NCBIfam" id="NF004951">
    <property type="entry name" value="PRK06299.1-1"/>
    <property type="match status" value="1"/>
</dbReference>
<dbReference type="CDD" id="cd04465">
    <property type="entry name" value="S1_RPS1_repeat_ec2_hs2"/>
    <property type="match status" value="1"/>
</dbReference>
<dbReference type="CDD" id="cd05691">
    <property type="entry name" value="S1_RPS1_repeat_ec6"/>
    <property type="match status" value="1"/>
</dbReference>
<dbReference type="InterPro" id="IPR035104">
    <property type="entry name" value="Ribosomal_protein_S1-like"/>
</dbReference>
<proteinExistence type="inferred from homology"/>
<dbReference type="NCBIfam" id="NF004954">
    <property type="entry name" value="PRK06299.1-4"/>
    <property type="match status" value="1"/>
</dbReference>
<feature type="domain" description="S1 motif" evidence="7">
    <location>
        <begin position="21"/>
        <end position="87"/>
    </location>
</feature>